<dbReference type="Proteomes" id="UP000033491">
    <property type="component" value="Unassembled WGS sequence"/>
</dbReference>
<evidence type="ECO:0000259" key="4">
    <source>
        <dbReference type="Pfam" id="PF00881"/>
    </source>
</evidence>
<dbReference type="AlphaFoldDB" id="A0A0F3RRK1"/>
<feature type="domain" description="Nitroreductase" evidence="4">
    <location>
        <begin position="9"/>
        <end position="191"/>
    </location>
</feature>
<dbReference type="InterPro" id="IPR029479">
    <property type="entry name" value="Nitroreductase"/>
</dbReference>
<dbReference type="InterPro" id="IPR050627">
    <property type="entry name" value="Nitroreductase/BluB"/>
</dbReference>
<dbReference type="EMBL" id="JZCR01000019">
    <property type="protein sequence ID" value="KJW12621.1"/>
    <property type="molecule type" value="Genomic_DNA"/>
</dbReference>
<evidence type="ECO:0000256" key="1">
    <source>
        <dbReference type="ARBA" id="ARBA00022630"/>
    </source>
</evidence>
<dbReference type="PANTHER" id="PTHR23026:SF90">
    <property type="entry name" value="IODOTYROSINE DEIODINASE 1"/>
    <property type="match status" value="1"/>
</dbReference>
<dbReference type="Gene3D" id="3.40.109.10">
    <property type="entry name" value="NADH Oxidase"/>
    <property type="match status" value="1"/>
</dbReference>
<dbReference type="PANTHER" id="PTHR23026">
    <property type="entry name" value="NADPH NITROREDUCTASE"/>
    <property type="match status" value="1"/>
</dbReference>
<dbReference type="PATRIC" id="fig|216463.3.peg.950"/>
<protein>
    <submittedName>
        <fullName evidence="5">Nitroreductase</fullName>
    </submittedName>
</protein>
<organism evidence="5 6">
    <name type="scientific">Levilactobacillus spicheri</name>
    <dbReference type="NCBI Taxonomy" id="216463"/>
    <lineage>
        <taxon>Bacteria</taxon>
        <taxon>Bacillati</taxon>
        <taxon>Bacillota</taxon>
        <taxon>Bacilli</taxon>
        <taxon>Lactobacillales</taxon>
        <taxon>Lactobacillaceae</taxon>
        <taxon>Levilactobacillus</taxon>
    </lineage>
</organism>
<dbReference type="SUPFAM" id="SSF55469">
    <property type="entry name" value="FMN-dependent nitroreductase-like"/>
    <property type="match status" value="1"/>
</dbReference>
<keyword evidence="3" id="KW-0560">Oxidoreductase</keyword>
<dbReference type="OrthoDB" id="9812105at2"/>
<comment type="caution">
    <text evidence="5">The sequence shown here is derived from an EMBL/GenBank/DDBJ whole genome shotgun (WGS) entry which is preliminary data.</text>
</comment>
<evidence type="ECO:0000313" key="5">
    <source>
        <dbReference type="EMBL" id="KJW12621.1"/>
    </source>
</evidence>
<keyword evidence="1" id="KW-0285">Flavoprotein</keyword>
<sequence>MSDQPLTSQRHATRAFSDRSVNHTTLRTIIKEAQAAPSWENTQPWKVYLATGQVAKHLRQSHLERNRQGQKSWTEVMPPKKDQWATFPQANLDAWRQNMLAFYGDDAPKFAAVQRDLFNAPVLAYLTMPKDSSAYSAYDLGAFGYGILLAAQNHGLGGVPAYELVRYPEEIHQAFDIPDDQVIFMGLALGYPADSKLNQLRTTRRPLDDILTIAD</sequence>
<reference evidence="5 6" key="1">
    <citation type="submission" date="2015-03" db="EMBL/GenBank/DDBJ databases">
        <authorList>
            <person name="Zheng J."/>
            <person name="Ganezle M."/>
        </authorList>
    </citation>
    <scope>NUCLEOTIDE SEQUENCE [LARGE SCALE GENOMIC DNA]</scope>
    <source>
        <strain evidence="5 6">LP38</strain>
    </source>
</reference>
<dbReference type="Pfam" id="PF00881">
    <property type="entry name" value="Nitroreductase"/>
    <property type="match status" value="1"/>
</dbReference>
<dbReference type="GO" id="GO:0016491">
    <property type="term" value="F:oxidoreductase activity"/>
    <property type="evidence" value="ECO:0007669"/>
    <property type="project" value="UniProtKB-KW"/>
</dbReference>
<evidence type="ECO:0000313" key="6">
    <source>
        <dbReference type="Proteomes" id="UP000033491"/>
    </source>
</evidence>
<name>A0A0F3RRK1_9LACO</name>
<accession>A0A0F3RRK1</accession>
<evidence type="ECO:0000256" key="2">
    <source>
        <dbReference type="ARBA" id="ARBA00022643"/>
    </source>
</evidence>
<dbReference type="STRING" id="216463.VC81_09140"/>
<dbReference type="CDD" id="cd02136">
    <property type="entry name" value="PnbA_NfnB-like"/>
    <property type="match status" value="1"/>
</dbReference>
<gene>
    <name evidence="5" type="ORF">VC81_09140</name>
</gene>
<keyword evidence="2" id="KW-0288">FMN</keyword>
<dbReference type="RefSeq" id="WP_045807730.1">
    <property type="nucleotide sequence ID" value="NZ_JZCR01000019.1"/>
</dbReference>
<dbReference type="InterPro" id="IPR000415">
    <property type="entry name" value="Nitroreductase-like"/>
</dbReference>
<proteinExistence type="predicted"/>
<evidence type="ECO:0000256" key="3">
    <source>
        <dbReference type="ARBA" id="ARBA00023002"/>
    </source>
</evidence>